<dbReference type="AlphaFoldDB" id="A0A0B6YWA1"/>
<gene>
    <name evidence="1" type="primary">ORF39891</name>
</gene>
<proteinExistence type="predicted"/>
<feature type="non-terminal residue" evidence="1">
    <location>
        <position position="61"/>
    </location>
</feature>
<protein>
    <submittedName>
        <fullName evidence="1">Uncharacterized protein</fullName>
    </submittedName>
</protein>
<evidence type="ECO:0000313" key="1">
    <source>
        <dbReference type="EMBL" id="CEK60609.1"/>
    </source>
</evidence>
<organism evidence="1">
    <name type="scientific">Arion vulgaris</name>
    <dbReference type="NCBI Taxonomy" id="1028688"/>
    <lineage>
        <taxon>Eukaryota</taxon>
        <taxon>Metazoa</taxon>
        <taxon>Spiralia</taxon>
        <taxon>Lophotrochozoa</taxon>
        <taxon>Mollusca</taxon>
        <taxon>Gastropoda</taxon>
        <taxon>Heterobranchia</taxon>
        <taxon>Euthyneura</taxon>
        <taxon>Panpulmonata</taxon>
        <taxon>Eupulmonata</taxon>
        <taxon>Stylommatophora</taxon>
        <taxon>Helicina</taxon>
        <taxon>Arionoidea</taxon>
        <taxon>Arionidae</taxon>
        <taxon>Arion</taxon>
    </lineage>
</organism>
<dbReference type="EMBL" id="HACG01013744">
    <property type="protein sequence ID" value="CEK60609.1"/>
    <property type="molecule type" value="Transcribed_RNA"/>
</dbReference>
<sequence>MEQYLLKVTPVWNNICRMLHLYEQYLSKVTTVWNNIGRTLHLHGTIFYESYTCMEQYLSEV</sequence>
<accession>A0A0B6YWA1</accession>
<name>A0A0B6YWA1_9EUPU</name>
<reference evidence="1" key="1">
    <citation type="submission" date="2014-12" db="EMBL/GenBank/DDBJ databases">
        <title>Insight into the proteome of Arion vulgaris.</title>
        <authorList>
            <person name="Aradska J."/>
            <person name="Bulat T."/>
            <person name="Smidak R."/>
            <person name="Sarate P."/>
            <person name="Gangsoo J."/>
            <person name="Sialana F."/>
            <person name="Bilban M."/>
            <person name="Lubec G."/>
        </authorList>
    </citation>
    <scope>NUCLEOTIDE SEQUENCE</scope>
    <source>
        <tissue evidence="1">Skin</tissue>
    </source>
</reference>